<evidence type="ECO:0000313" key="1">
    <source>
        <dbReference type="EMBL" id="KAJ9110862.1"/>
    </source>
</evidence>
<evidence type="ECO:0000313" key="2">
    <source>
        <dbReference type="Proteomes" id="UP001241377"/>
    </source>
</evidence>
<comment type="caution">
    <text evidence="1">The sequence shown here is derived from an EMBL/GenBank/DDBJ whole genome shotgun (WGS) entry which is preliminary data.</text>
</comment>
<gene>
    <name evidence="1" type="ORF">QFC19_001371</name>
</gene>
<keyword evidence="2" id="KW-1185">Reference proteome</keyword>
<organism evidence="1 2">
    <name type="scientific">Naganishia cerealis</name>
    <dbReference type="NCBI Taxonomy" id="610337"/>
    <lineage>
        <taxon>Eukaryota</taxon>
        <taxon>Fungi</taxon>
        <taxon>Dikarya</taxon>
        <taxon>Basidiomycota</taxon>
        <taxon>Agaricomycotina</taxon>
        <taxon>Tremellomycetes</taxon>
        <taxon>Filobasidiales</taxon>
        <taxon>Filobasidiaceae</taxon>
        <taxon>Naganishia</taxon>
    </lineage>
</organism>
<sequence length="416" mass="46102">MSWTSSLRASFVPRIQHLRRVNPAAIRLASTSSTPLVQSNIVSPRASSQQPDHQAPPTSIKEELQRSLQRTAAQSEGAPVEDGLRILIFGKPGSGKGTLSARLVQKYDLHFVSTGDVLRREIMNKTQVGREAEAIVASGGLVSDEMMLEIIQTELDKLKGKSWILDGFPRTLRQAGLLDSALNEQGRPLNMIIHLAVPDTVIMKRISGEHLYPPFRSSSAARRGLCLPRSLRQKVDPQGNPITNLGYASLLLCFFSQSLARWVHLPSGRVYNTQFKNSAPKVPGLDDETGEPLTRRPDDHPKRLKAFYESTSPLLDYFADHHPESLHELAGATSDEVRRASSSPPPFSYNANPQGQDLTLTLAAAPSDNIAGVEKIWPQLEALIDPYGIQRDRIRPVDEEEIKHTREVADDLRDEK</sequence>
<proteinExistence type="predicted"/>
<protein>
    <submittedName>
        <fullName evidence="1">Uncharacterized protein</fullName>
    </submittedName>
</protein>
<dbReference type="EMBL" id="JASBWR010000010">
    <property type="protein sequence ID" value="KAJ9110862.1"/>
    <property type="molecule type" value="Genomic_DNA"/>
</dbReference>
<name>A0ACC2WIG9_9TREE</name>
<accession>A0ACC2WIG9</accession>
<reference evidence="1" key="1">
    <citation type="submission" date="2023-04" db="EMBL/GenBank/DDBJ databases">
        <title>Draft Genome sequencing of Naganishia species isolated from polar environments using Oxford Nanopore Technology.</title>
        <authorList>
            <person name="Leo P."/>
            <person name="Venkateswaran K."/>
        </authorList>
    </citation>
    <scope>NUCLEOTIDE SEQUENCE</scope>
    <source>
        <strain evidence="1">MNA-CCFEE 5261</strain>
    </source>
</reference>
<dbReference type="Proteomes" id="UP001241377">
    <property type="component" value="Unassembled WGS sequence"/>
</dbReference>